<dbReference type="InterPro" id="IPR051122">
    <property type="entry name" value="SDR_DHRS6-like"/>
</dbReference>
<dbReference type="AlphaFoldDB" id="A0A840Y6E4"/>
<feature type="domain" description="Ketoreductase" evidence="3">
    <location>
        <begin position="3"/>
        <end position="173"/>
    </location>
</feature>
<accession>A0A840Y6E4</accession>
<dbReference type="Proteomes" id="UP000562254">
    <property type="component" value="Unassembled WGS sequence"/>
</dbReference>
<dbReference type="InterPro" id="IPR036291">
    <property type="entry name" value="NAD(P)-bd_dom_sf"/>
</dbReference>
<evidence type="ECO:0000259" key="3">
    <source>
        <dbReference type="SMART" id="SM00822"/>
    </source>
</evidence>
<keyword evidence="5" id="KW-1185">Reference proteome</keyword>
<dbReference type="InterPro" id="IPR002347">
    <property type="entry name" value="SDR_fam"/>
</dbReference>
<comment type="caution">
    <text evidence="4">The sequence shown here is derived from an EMBL/GenBank/DDBJ whole genome shotgun (WGS) entry which is preliminary data.</text>
</comment>
<dbReference type="SUPFAM" id="SSF51735">
    <property type="entry name" value="NAD(P)-binding Rossmann-fold domains"/>
    <property type="match status" value="1"/>
</dbReference>
<evidence type="ECO:0000313" key="5">
    <source>
        <dbReference type="Proteomes" id="UP000562254"/>
    </source>
</evidence>
<protein>
    <submittedName>
        <fullName evidence="4">NAD(P)-dependent dehydrogenase (Short-subunit alcohol dehydrogenase family)</fullName>
    </submittedName>
</protein>
<keyword evidence="2" id="KW-0560">Oxidoreductase</keyword>
<dbReference type="PRINTS" id="PR00081">
    <property type="entry name" value="GDHRDH"/>
</dbReference>
<dbReference type="PANTHER" id="PTHR43477">
    <property type="entry name" value="DIHYDROANTICAPSIN 7-DEHYDROGENASE"/>
    <property type="match status" value="1"/>
</dbReference>
<name>A0A840Y6E4_9PROT</name>
<dbReference type="EMBL" id="JACIJE010000013">
    <property type="protein sequence ID" value="MBB5691531.1"/>
    <property type="molecule type" value="Genomic_DNA"/>
</dbReference>
<gene>
    <name evidence="4" type="ORF">FHS88_003688</name>
</gene>
<dbReference type="GO" id="GO:0016491">
    <property type="term" value="F:oxidoreductase activity"/>
    <property type="evidence" value="ECO:0007669"/>
    <property type="project" value="UniProtKB-KW"/>
</dbReference>
<dbReference type="RefSeq" id="WP_184486916.1">
    <property type="nucleotide sequence ID" value="NZ_JAAEDJ010000058.1"/>
</dbReference>
<dbReference type="SMART" id="SM00822">
    <property type="entry name" value="PKS_KR"/>
    <property type="match status" value="1"/>
</dbReference>
<dbReference type="InterPro" id="IPR057326">
    <property type="entry name" value="KR_dom"/>
</dbReference>
<evidence type="ECO:0000313" key="4">
    <source>
        <dbReference type="EMBL" id="MBB5691531.1"/>
    </source>
</evidence>
<evidence type="ECO:0000256" key="1">
    <source>
        <dbReference type="ARBA" id="ARBA00006484"/>
    </source>
</evidence>
<dbReference type="Pfam" id="PF13561">
    <property type="entry name" value="adh_short_C2"/>
    <property type="match status" value="1"/>
</dbReference>
<dbReference type="CDD" id="cd05233">
    <property type="entry name" value="SDR_c"/>
    <property type="match status" value="1"/>
</dbReference>
<evidence type="ECO:0000256" key="2">
    <source>
        <dbReference type="ARBA" id="ARBA00023002"/>
    </source>
</evidence>
<organism evidence="4 5">
    <name type="scientific">Neoroseomonas alkaliterrae</name>
    <dbReference type="NCBI Taxonomy" id="1452450"/>
    <lineage>
        <taxon>Bacteria</taxon>
        <taxon>Pseudomonadati</taxon>
        <taxon>Pseudomonadota</taxon>
        <taxon>Alphaproteobacteria</taxon>
        <taxon>Acetobacterales</taxon>
        <taxon>Acetobacteraceae</taxon>
        <taxon>Neoroseomonas</taxon>
    </lineage>
</organism>
<comment type="similarity">
    <text evidence="1">Belongs to the short-chain dehydrogenases/reductases (SDR) family.</text>
</comment>
<proteinExistence type="inferred from homology"/>
<dbReference type="Gene3D" id="3.40.50.720">
    <property type="entry name" value="NAD(P)-binding Rossmann-like Domain"/>
    <property type="match status" value="1"/>
</dbReference>
<sequence length="241" mass="23897">MTRTVVVVGATGAMGSALARRLAQRGERLVLVARDAARLEALAAGLPGSLAVPADATDGRALAAAIAAAGPEIAGLAYCAGSILLKPLRRTTEEDFLATFRLNALGAALAVQAAQPALVAARGAVVLVSTVAARAGFANHAAIAAAKAAVEGLTVALAAELAPAVRVNCIAPSLTRSAMAAPLIGNPQMAEALAAQHPIPRLGEGEDPAAAAAFLLSPEAGWITGQVLAVDGGRSTVRSRG</sequence>
<reference evidence="4 5" key="1">
    <citation type="submission" date="2020-08" db="EMBL/GenBank/DDBJ databases">
        <title>Genomic Encyclopedia of Type Strains, Phase IV (KMG-IV): sequencing the most valuable type-strain genomes for metagenomic binning, comparative biology and taxonomic classification.</title>
        <authorList>
            <person name="Goeker M."/>
        </authorList>
    </citation>
    <scope>NUCLEOTIDE SEQUENCE [LARGE SCALE GENOMIC DNA]</scope>
    <source>
        <strain evidence="4 5">DSM 25895</strain>
    </source>
</reference>
<dbReference type="PANTHER" id="PTHR43477:SF1">
    <property type="entry name" value="DIHYDROANTICAPSIN 7-DEHYDROGENASE"/>
    <property type="match status" value="1"/>
</dbReference>